<protein>
    <recommendedName>
        <fullName evidence="6">Aminotransferase</fullName>
        <ecNumber evidence="6">2.6.1.-</ecNumber>
    </recommendedName>
</protein>
<dbReference type="GO" id="GO:0030170">
    <property type="term" value="F:pyridoxal phosphate binding"/>
    <property type="evidence" value="ECO:0007669"/>
    <property type="project" value="InterPro"/>
</dbReference>
<dbReference type="InterPro" id="IPR050596">
    <property type="entry name" value="AspAT/PAT-like"/>
</dbReference>
<dbReference type="GO" id="GO:0008483">
    <property type="term" value="F:transaminase activity"/>
    <property type="evidence" value="ECO:0007669"/>
    <property type="project" value="UniProtKB-KW"/>
</dbReference>
<evidence type="ECO:0000256" key="5">
    <source>
        <dbReference type="ARBA" id="ARBA00022898"/>
    </source>
</evidence>
<comment type="similarity">
    <text evidence="2 6">Belongs to the class-I pyridoxal-phosphate-dependent aminotransferase family.</text>
</comment>
<reference evidence="8 9" key="1">
    <citation type="submission" date="2019-10" db="EMBL/GenBank/DDBJ databases">
        <authorList>
            <person name="Dong K."/>
        </authorList>
    </citation>
    <scope>NUCLEOTIDE SEQUENCE [LARGE SCALE GENOMIC DNA]</scope>
    <source>
        <strain evidence="8 9">DSM 28960</strain>
    </source>
</reference>
<keyword evidence="3 6" id="KW-0032">Aminotransferase</keyword>
<dbReference type="InterPro" id="IPR004838">
    <property type="entry name" value="NHTrfase_class1_PyrdxlP-BS"/>
</dbReference>
<dbReference type="SUPFAM" id="SSF53383">
    <property type="entry name" value="PLP-dependent transferases"/>
    <property type="match status" value="1"/>
</dbReference>
<evidence type="ECO:0000256" key="1">
    <source>
        <dbReference type="ARBA" id="ARBA00001933"/>
    </source>
</evidence>
<keyword evidence="4 6" id="KW-0808">Transferase</keyword>
<sequence length="402" mass="43748">MKKCSDFVLGMDESVTLAAANRAKQLKSQGRDIIDLTLGQPDFKTPKNIGDQAICAIENGKASFYTQAGGLPELKQAVANYWQKFYGYAVDQKEIVITSGAKFALYAYFQAVLDPGDEVIIPAPCWVSYVDQVKMSRGKPVIVHATQAHDFKVTVDQLEAVITDKTKVLLLNSPSNPTGMIYTQEELTAIGNWAVAHDLLILADDIYCHLIYGDAQFSAISSLSPAIRQQTMVINGASKTYAMTGWRIGFAVGDSEIIAAMTKFVSQTTSNPAAISQYAAIEALNGDKTQVEVMRKEFEARLNTIYPLLCEIPGFEVIKPNGAFYLFPKVTQAMAMKGYHDVTDFTTAILEEAGVALVTGAGFGAPENIRLSYATDLESLLEAVSRIKNWINSSNQSSGSSN</sequence>
<gene>
    <name evidence="8" type="ORF">GHI93_09305</name>
</gene>
<dbReference type="EC" id="2.6.1.-" evidence="6"/>
<dbReference type="InterPro" id="IPR015422">
    <property type="entry name" value="PyrdxlP-dep_Trfase_small"/>
</dbReference>
<evidence type="ECO:0000256" key="4">
    <source>
        <dbReference type="ARBA" id="ARBA00022679"/>
    </source>
</evidence>
<dbReference type="InterPro" id="IPR015421">
    <property type="entry name" value="PyrdxlP-dep_Trfase_major"/>
</dbReference>
<accession>A0A7X1Z9E3</accession>
<dbReference type="FunFam" id="3.40.640.10:FF:000033">
    <property type="entry name" value="Aspartate aminotransferase"/>
    <property type="match status" value="1"/>
</dbReference>
<evidence type="ECO:0000256" key="2">
    <source>
        <dbReference type="ARBA" id="ARBA00007441"/>
    </source>
</evidence>
<keyword evidence="5" id="KW-0663">Pyridoxal phosphate</keyword>
<keyword evidence="9" id="KW-1185">Reference proteome</keyword>
<dbReference type="Gene3D" id="3.40.640.10">
    <property type="entry name" value="Type I PLP-dependent aspartate aminotransferase-like (Major domain)"/>
    <property type="match status" value="1"/>
</dbReference>
<feature type="domain" description="Aminotransferase class I/classII large" evidence="7">
    <location>
        <begin position="32"/>
        <end position="387"/>
    </location>
</feature>
<dbReference type="Gene3D" id="3.90.1150.10">
    <property type="entry name" value="Aspartate Aminotransferase, domain 1"/>
    <property type="match status" value="1"/>
</dbReference>
<evidence type="ECO:0000256" key="6">
    <source>
        <dbReference type="RuleBase" id="RU000481"/>
    </source>
</evidence>
<dbReference type="EMBL" id="WITJ01000012">
    <property type="protein sequence ID" value="MQW40122.1"/>
    <property type="molecule type" value="Genomic_DNA"/>
</dbReference>
<dbReference type="OrthoDB" id="9802328at2"/>
<dbReference type="CDD" id="cd00609">
    <property type="entry name" value="AAT_like"/>
    <property type="match status" value="1"/>
</dbReference>
<dbReference type="PANTHER" id="PTHR46383">
    <property type="entry name" value="ASPARTATE AMINOTRANSFERASE"/>
    <property type="match status" value="1"/>
</dbReference>
<evidence type="ECO:0000313" key="9">
    <source>
        <dbReference type="Proteomes" id="UP000439550"/>
    </source>
</evidence>
<evidence type="ECO:0000256" key="3">
    <source>
        <dbReference type="ARBA" id="ARBA00022576"/>
    </source>
</evidence>
<evidence type="ECO:0000259" key="7">
    <source>
        <dbReference type="Pfam" id="PF00155"/>
    </source>
</evidence>
<dbReference type="Proteomes" id="UP000439550">
    <property type="component" value="Unassembled WGS sequence"/>
</dbReference>
<dbReference type="PRINTS" id="PR00753">
    <property type="entry name" value="ACCSYNTHASE"/>
</dbReference>
<dbReference type="GO" id="GO:0006520">
    <property type="term" value="P:amino acid metabolic process"/>
    <property type="evidence" value="ECO:0007669"/>
    <property type="project" value="InterPro"/>
</dbReference>
<organism evidence="8 9">
    <name type="scientific">Lactococcus hircilactis</name>
    <dbReference type="NCBI Taxonomy" id="1494462"/>
    <lineage>
        <taxon>Bacteria</taxon>
        <taxon>Bacillati</taxon>
        <taxon>Bacillota</taxon>
        <taxon>Bacilli</taxon>
        <taxon>Lactobacillales</taxon>
        <taxon>Streptococcaceae</taxon>
        <taxon>Lactococcus</taxon>
    </lineage>
</organism>
<dbReference type="InterPro" id="IPR015424">
    <property type="entry name" value="PyrdxlP-dep_Trfase"/>
</dbReference>
<dbReference type="AlphaFoldDB" id="A0A7X1Z9E3"/>
<dbReference type="Pfam" id="PF00155">
    <property type="entry name" value="Aminotran_1_2"/>
    <property type="match status" value="1"/>
</dbReference>
<dbReference type="RefSeq" id="WP_153496781.1">
    <property type="nucleotide sequence ID" value="NZ_CAXYUY010000003.1"/>
</dbReference>
<dbReference type="PROSITE" id="PS00105">
    <property type="entry name" value="AA_TRANSFER_CLASS_1"/>
    <property type="match status" value="1"/>
</dbReference>
<dbReference type="InterPro" id="IPR004839">
    <property type="entry name" value="Aminotransferase_I/II_large"/>
</dbReference>
<name>A0A7X1Z9E3_9LACT</name>
<proteinExistence type="inferred from homology"/>
<evidence type="ECO:0000313" key="8">
    <source>
        <dbReference type="EMBL" id="MQW40122.1"/>
    </source>
</evidence>
<comment type="cofactor">
    <cofactor evidence="1 6">
        <name>pyridoxal 5'-phosphate</name>
        <dbReference type="ChEBI" id="CHEBI:597326"/>
    </cofactor>
</comment>
<dbReference type="PANTHER" id="PTHR46383:SF1">
    <property type="entry name" value="ASPARTATE AMINOTRANSFERASE"/>
    <property type="match status" value="1"/>
</dbReference>
<comment type="caution">
    <text evidence="8">The sequence shown here is derived from an EMBL/GenBank/DDBJ whole genome shotgun (WGS) entry which is preliminary data.</text>
</comment>